<gene>
    <name evidence="4" type="ORF">J2Z83_003802</name>
</gene>
<reference evidence="4 5" key="1">
    <citation type="submission" date="2021-03" db="EMBL/GenBank/DDBJ databases">
        <title>Genomic Encyclopedia of Type Strains, Phase IV (KMG-IV): sequencing the most valuable type-strain genomes for metagenomic binning, comparative biology and taxonomic classification.</title>
        <authorList>
            <person name="Goeker M."/>
        </authorList>
    </citation>
    <scope>NUCLEOTIDE SEQUENCE [LARGE SCALE GENOMIC DNA]</scope>
    <source>
        <strain evidence="4 5">DSM 25609</strain>
    </source>
</reference>
<dbReference type="InterPro" id="IPR029050">
    <property type="entry name" value="Immunoprotect_excell_Ig-like"/>
</dbReference>
<organism evidence="4 5">
    <name type="scientific">Virgibacillus natechei</name>
    <dbReference type="NCBI Taxonomy" id="1216297"/>
    <lineage>
        <taxon>Bacteria</taxon>
        <taxon>Bacillati</taxon>
        <taxon>Bacillota</taxon>
        <taxon>Bacilli</taxon>
        <taxon>Bacillales</taxon>
        <taxon>Bacillaceae</taxon>
        <taxon>Virgibacillus</taxon>
    </lineage>
</organism>
<proteinExistence type="predicted"/>
<keyword evidence="1" id="KW-0732">Signal</keyword>
<accession>A0ABS4IL07</accession>
<protein>
    <recommendedName>
        <fullName evidence="3">DUF4352 domain-containing protein</fullName>
    </recommendedName>
</protein>
<dbReference type="Pfam" id="PF11611">
    <property type="entry name" value="DUF4352"/>
    <property type="match status" value="1"/>
</dbReference>
<evidence type="ECO:0000313" key="5">
    <source>
        <dbReference type="Proteomes" id="UP001519345"/>
    </source>
</evidence>
<evidence type="ECO:0000256" key="2">
    <source>
        <dbReference type="SAM" id="MobiDB-lite"/>
    </source>
</evidence>
<dbReference type="EMBL" id="JAGGKX010000030">
    <property type="protein sequence ID" value="MBP1971650.1"/>
    <property type="molecule type" value="Genomic_DNA"/>
</dbReference>
<dbReference type="Gene3D" id="2.60.40.1240">
    <property type="match status" value="1"/>
</dbReference>
<name>A0ABS4IL07_9BACI</name>
<evidence type="ECO:0000313" key="4">
    <source>
        <dbReference type="EMBL" id="MBP1971650.1"/>
    </source>
</evidence>
<comment type="caution">
    <text evidence="4">The sequence shown here is derived from an EMBL/GenBank/DDBJ whole genome shotgun (WGS) entry which is preliminary data.</text>
</comment>
<feature type="domain" description="DUF4352" evidence="3">
    <location>
        <begin position="81"/>
        <end position="199"/>
    </location>
</feature>
<evidence type="ECO:0000259" key="3">
    <source>
        <dbReference type="Pfam" id="PF11611"/>
    </source>
</evidence>
<sequence>MSKEEKVKKPFYKKWWVWLIAVIVIVAVSSGDDEEVDTVEGEEAETESAEVEENNEEEAEEVSTEEPAEEEEPAEDKTEFDVGEQAELDEQVVTVTNVEKSQGSDFDQPSEGNEYVIVEVEIENHSDETISYNPYNFKMQNSDGQIEDIGIITVDSDTSLSSGDLASGGNVSGTLSFEQPIDDEELQLIFEPGFWSGEQIKFNL</sequence>
<dbReference type="RefSeq" id="WP_209464671.1">
    <property type="nucleotide sequence ID" value="NZ_CP110224.1"/>
</dbReference>
<feature type="region of interest" description="Disordered" evidence="2">
    <location>
        <begin position="31"/>
        <end position="82"/>
    </location>
</feature>
<feature type="compositionally biased region" description="Acidic residues" evidence="2">
    <location>
        <begin position="31"/>
        <end position="74"/>
    </location>
</feature>
<dbReference type="InterPro" id="IPR029051">
    <property type="entry name" value="DUF4352"/>
</dbReference>
<evidence type="ECO:0000256" key="1">
    <source>
        <dbReference type="ARBA" id="ARBA00022729"/>
    </source>
</evidence>
<dbReference type="Proteomes" id="UP001519345">
    <property type="component" value="Unassembled WGS sequence"/>
</dbReference>
<keyword evidence="5" id="KW-1185">Reference proteome</keyword>